<sequence length="982" mass="105743">MVAVDYKVPLPASPPPSPPRGMPSANEAGAGGITTAVPSTSSKGAVAAVAAAHAAKSIGGPTPIPSPDVSHDDLQADGSSRADAVDADAAAAGGAVRSQLPRLTDFELIRVLGKGCAGRVLLVKHTPSARVHAMKAISKRAVLANDELDHTLAEQRILALCAMRERRSAFISRLYYSFCDKENFYLVMEFYPGGDLATQMEIHGVLGPLRTRFYTCDIVAGLETLHKEGILVRDLKPENILLNWHGHAVLADFGLSKSFGYRGDPVPVKLPPDYIEGKGTPPNYAGKGFGSYRNGELTWDRAYSFVGTQEYLAPEVIKRNHYTYAIDWWALGCIVCECLTGRVPFRGHDDESNAELYERVINARWDAMYRGDHPRSYLKERYRIDTTTYDFIDGLLQKEPMFRLTEPSVSNHPYFTNVDWETVEKGDYQDPFQLDIDPVAEYNTQFFPRLCLEETPSVDMSGHDYGKEPDGEQNALNNDEIYNAAQAEFARELESFEWTCQYTYDLDENEQVADAEVADAAPDAMEQDEPELARPASIVRPTSVMSGAPSIVTSLPSAVSTTPSSTDDIPTIPSEPADSVMESLKDPEPELDREGAASPVSSKPPSVRTTASAKVSSRAPSIILPLVDDQPEAIAAPAVLNDIPDTTKPPALLPMSPSEGKVPPNLTVRLPSGPPSSGLSVSDVIAIGSTSQGSPNLLIRRHRQLPSIDKYPHARLSVELNGTFGALGDEDWEQLDAEAIPEMINGANAKGQSSAPNSFFARLRPRTTSRILSRTGRNASIRVPSGLRKAVTSDSDTSSERSPSKAARQPLFASRGIENTKKAFTRIKAFPPAKRNERNVSGGGVSGASSTSPSPVASIRGLGLPNSRSMTTGMRDTLQVDHATVRRGGSIKASGKRGSSRSAADLPSLFSRPKVRRAKMDDNSTGSGGGSTSTSVSASPSLVTLDEPIVLQVPSVAVNPAVPRVELTTTAPIVWELSLEGK</sequence>
<evidence type="ECO:0000256" key="9">
    <source>
        <dbReference type="SAM" id="MobiDB-lite"/>
    </source>
</evidence>
<dbReference type="Pfam" id="PF00069">
    <property type="entry name" value="Pkinase"/>
    <property type="match status" value="1"/>
</dbReference>
<feature type="compositionally biased region" description="Low complexity" evidence="9">
    <location>
        <begin position="598"/>
        <end position="607"/>
    </location>
</feature>
<evidence type="ECO:0000256" key="8">
    <source>
        <dbReference type="ARBA" id="ARBA00048679"/>
    </source>
</evidence>
<gene>
    <name evidence="11" type="ORF">EHS24_000534</name>
</gene>
<feature type="compositionally biased region" description="Low complexity" evidence="9">
    <location>
        <begin position="847"/>
        <end position="858"/>
    </location>
</feature>
<feature type="compositionally biased region" description="Pro residues" evidence="9">
    <location>
        <begin position="11"/>
        <end position="21"/>
    </location>
</feature>
<dbReference type="InterPro" id="IPR045270">
    <property type="entry name" value="STKc_AGC"/>
</dbReference>
<dbReference type="STRING" id="105984.A0A427YA21"/>
<keyword evidence="3" id="KW-0808">Transferase</keyword>
<evidence type="ECO:0000256" key="1">
    <source>
        <dbReference type="ARBA" id="ARBA00012513"/>
    </source>
</evidence>
<evidence type="ECO:0000313" key="12">
    <source>
        <dbReference type="Proteomes" id="UP000279236"/>
    </source>
</evidence>
<feature type="compositionally biased region" description="Basic and acidic residues" evidence="9">
    <location>
        <begin position="583"/>
        <end position="595"/>
    </location>
</feature>
<keyword evidence="2" id="KW-0723">Serine/threonine-protein kinase</keyword>
<dbReference type="AlphaFoldDB" id="A0A427YA21"/>
<evidence type="ECO:0000256" key="5">
    <source>
        <dbReference type="ARBA" id="ARBA00022777"/>
    </source>
</evidence>
<dbReference type="Gene3D" id="3.30.200.20">
    <property type="entry name" value="Phosphorylase Kinase, domain 1"/>
    <property type="match status" value="1"/>
</dbReference>
<evidence type="ECO:0000259" key="10">
    <source>
        <dbReference type="PROSITE" id="PS50011"/>
    </source>
</evidence>
<dbReference type="InterPro" id="IPR050236">
    <property type="entry name" value="Ser_Thr_kinase_AGC"/>
</dbReference>
<dbReference type="GeneID" id="39585077"/>
<dbReference type="EMBL" id="RSCE01000001">
    <property type="protein sequence ID" value="RSH88010.1"/>
    <property type="molecule type" value="Genomic_DNA"/>
</dbReference>
<protein>
    <recommendedName>
        <fullName evidence="1">non-specific serine/threonine protein kinase</fullName>
        <ecNumber evidence="1">2.7.11.1</ecNumber>
    </recommendedName>
</protein>
<dbReference type="EC" id="2.7.11.1" evidence="1"/>
<keyword evidence="6" id="KW-0067">ATP-binding</keyword>
<dbReference type="PANTHER" id="PTHR24356:SF390">
    <property type="entry name" value="PROTEIN KINASE C, BRAIN ISOZYME-RELATED"/>
    <property type="match status" value="1"/>
</dbReference>
<feature type="region of interest" description="Disordered" evidence="9">
    <location>
        <begin position="772"/>
        <end position="939"/>
    </location>
</feature>
<dbReference type="SUPFAM" id="SSF56112">
    <property type="entry name" value="Protein kinase-like (PK-like)"/>
    <property type="match status" value="1"/>
</dbReference>
<dbReference type="SMART" id="SM00220">
    <property type="entry name" value="S_TKc"/>
    <property type="match status" value="1"/>
</dbReference>
<dbReference type="InterPro" id="IPR000719">
    <property type="entry name" value="Prot_kinase_dom"/>
</dbReference>
<dbReference type="GO" id="GO:0004674">
    <property type="term" value="F:protein serine/threonine kinase activity"/>
    <property type="evidence" value="ECO:0007669"/>
    <property type="project" value="UniProtKB-KW"/>
</dbReference>
<evidence type="ECO:0000256" key="4">
    <source>
        <dbReference type="ARBA" id="ARBA00022741"/>
    </source>
</evidence>
<evidence type="ECO:0000256" key="2">
    <source>
        <dbReference type="ARBA" id="ARBA00022527"/>
    </source>
</evidence>
<dbReference type="Proteomes" id="UP000279236">
    <property type="component" value="Unassembled WGS sequence"/>
</dbReference>
<dbReference type="CDD" id="cd05123">
    <property type="entry name" value="STKc_AGC"/>
    <property type="match status" value="1"/>
</dbReference>
<feature type="region of interest" description="Disordered" evidence="9">
    <location>
        <begin position="58"/>
        <end position="83"/>
    </location>
</feature>
<dbReference type="GO" id="GO:0035556">
    <property type="term" value="P:intracellular signal transduction"/>
    <property type="evidence" value="ECO:0007669"/>
    <property type="project" value="TreeGrafter"/>
</dbReference>
<dbReference type="Gene3D" id="1.10.510.10">
    <property type="entry name" value="Transferase(Phosphotransferase) domain 1"/>
    <property type="match status" value="1"/>
</dbReference>
<evidence type="ECO:0000313" key="11">
    <source>
        <dbReference type="EMBL" id="RSH88010.1"/>
    </source>
</evidence>
<feature type="region of interest" description="Disordered" evidence="9">
    <location>
        <begin position="1"/>
        <end position="37"/>
    </location>
</feature>
<reference evidence="11 12" key="1">
    <citation type="submission" date="2018-11" db="EMBL/GenBank/DDBJ databases">
        <title>Genome sequence of Apiotrichum porosum DSM 27194.</title>
        <authorList>
            <person name="Aliyu H."/>
            <person name="Gorte O."/>
            <person name="Ochsenreither K."/>
        </authorList>
    </citation>
    <scope>NUCLEOTIDE SEQUENCE [LARGE SCALE GENOMIC DNA]</scope>
    <source>
        <strain evidence="11 12">DSM 27194</strain>
    </source>
</reference>
<evidence type="ECO:0000256" key="7">
    <source>
        <dbReference type="ARBA" id="ARBA00047899"/>
    </source>
</evidence>
<accession>A0A427YA21</accession>
<dbReference type="OrthoDB" id="63267at2759"/>
<keyword evidence="5" id="KW-0418">Kinase</keyword>
<evidence type="ECO:0000256" key="6">
    <source>
        <dbReference type="ARBA" id="ARBA00022840"/>
    </source>
</evidence>
<organism evidence="11 12">
    <name type="scientific">Apiotrichum porosum</name>
    <dbReference type="NCBI Taxonomy" id="105984"/>
    <lineage>
        <taxon>Eukaryota</taxon>
        <taxon>Fungi</taxon>
        <taxon>Dikarya</taxon>
        <taxon>Basidiomycota</taxon>
        <taxon>Agaricomycotina</taxon>
        <taxon>Tremellomycetes</taxon>
        <taxon>Trichosporonales</taxon>
        <taxon>Trichosporonaceae</taxon>
        <taxon>Apiotrichum</taxon>
    </lineage>
</organism>
<keyword evidence="4" id="KW-0547">Nucleotide-binding</keyword>
<keyword evidence="12" id="KW-1185">Reference proteome</keyword>
<feature type="compositionally biased region" description="Low complexity" evidence="9">
    <location>
        <begin position="560"/>
        <end position="574"/>
    </location>
</feature>
<comment type="caution">
    <text evidence="11">The sequence shown here is derived from an EMBL/GenBank/DDBJ whole genome shotgun (WGS) entry which is preliminary data.</text>
</comment>
<evidence type="ECO:0000256" key="3">
    <source>
        <dbReference type="ARBA" id="ARBA00022679"/>
    </source>
</evidence>
<feature type="region of interest" description="Disordered" evidence="9">
    <location>
        <begin position="555"/>
        <end position="613"/>
    </location>
</feature>
<feature type="domain" description="Protein kinase" evidence="10">
    <location>
        <begin position="106"/>
        <end position="415"/>
    </location>
</feature>
<dbReference type="PROSITE" id="PS50011">
    <property type="entry name" value="PROTEIN_KINASE_DOM"/>
    <property type="match status" value="1"/>
</dbReference>
<comment type="catalytic activity">
    <reaction evidence="7">
        <text>L-threonyl-[protein] + ATP = O-phospho-L-threonyl-[protein] + ADP + H(+)</text>
        <dbReference type="Rhea" id="RHEA:46608"/>
        <dbReference type="Rhea" id="RHEA-COMP:11060"/>
        <dbReference type="Rhea" id="RHEA-COMP:11605"/>
        <dbReference type="ChEBI" id="CHEBI:15378"/>
        <dbReference type="ChEBI" id="CHEBI:30013"/>
        <dbReference type="ChEBI" id="CHEBI:30616"/>
        <dbReference type="ChEBI" id="CHEBI:61977"/>
        <dbReference type="ChEBI" id="CHEBI:456216"/>
        <dbReference type="EC" id="2.7.11.1"/>
    </reaction>
</comment>
<dbReference type="InterPro" id="IPR011009">
    <property type="entry name" value="Kinase-like_dom_sf"/>
</dbReference>
<dbReference type="PANTHER" id="PTHR24356">
    <property type="entry name" value="SERINE/THREONINE-PROTEIN KINASE"/>
    <property type="match status" value="1"/>
</dbReference>
<name>A0A427YA21_9TREE</name>
<comment type="catalytic activity">
    <reaction evidence="8">
        <text>L-seryl-[protein] + ATP = O-phospho-L-seryl-[protein] + ADP + H(+)</text>
        <dbReference type="Rhea" id="RHEA:17989"/>
        <dbReference type="Rhea" id="RHEA-COMP:9863"/>
        <dbReference type="Rhea" id="RHEA-COMP:11604"/>
        <dbReference type="ChEBI" id="CHEBI:15378"/>
        <dbReference type="ChEBI" id="CHEBI:29999"/>
        <dbReference type="ChEBI" id="CHEBI:30616"/>
        <dbReference type="ChEBI" id="CHEBI:83421"/>
        <dbReference type="ChEBI" id="CHEBI:456216"/>
        <dbReference type="EC" id="2.7.11.1"/>
    </reaction>
</comment>
<dbReference type="GO" id="GO:0005524">
    <property type="term" value="F:ATP binding"/>
    <property type="evidence" value="ECO:0007669"/>
    <property type="project" value="UniProtKB-KW"/>
</dbReference>
<proteinExistence type="predicted"/>
<dbReference type="RefSeq" id="XP_028480218.1">
    <property type="nucleotide sequence ID" value="XM_028616361.1"/>
</dbReference>